<proteinExistence type="predicted"/>
<dbReference type="InterPro" id="IPR014018">
    <property type="entry name" value="SecA_motor_DEAD"/>
</dbReference>
<feature type="domain" description="Helicase ATP-binding" evidence="5">
    <location>
        <begin position="2001"/>
        <end position="2145"/>
    </location>
</feature>
<keyword evidence="1" id="KW-0963">Cytoplasm</keyword>
<dbReference type="PROSITE" id="PS51192">
    <property type="entry name" value="HELICASE_ATP_BIND_1"/>
    <property type="match status" value="1"/>
</dbReference>
<dbReference type="PROSITE" id="PS51196">
    <property type="entry name" value="SECA_MOTOR_DEAD"/>
    <property type="match status" value="1"/>
</dbReference>
<dbReference type="Proteomes" id="UP000663868">
    <property type="component" value="Unassembled WGS sequence"/>
</dbReference>
<evidence type="ECO:0000259" key="5">
    <source>
        <dbReference type="PROSITE" id="PS51192"/>
    </source>
</evidence>
<dbReference type="Gene3D" id="3.40.50.300">
    <property type="entry name" value="P-loop containing nucleotide triphosphate hydrolases"/>
    <property type="match status" value="2"/>
</dbReference>
<feature type="domain" description="SecA family profile" evidence="7">
    <location>
        <begin position="1887"/>
        <end position="2503"/>
    </location>
</feature>
<evidence type="ECO:0008006" key="11">
    <source>
        <dbReference type="Google" id="ProtNLM"/>
    </source>
</evidence>
<accession>A0A814Q3Q2</accession>
<keyword evidence="2" id="KW-0653">Protein transport</keyword>
<evidence type="ECO:0000256" key="4">
    <source>
        <dbReference type="SAM" id="MobiDB-lite"/>
    </source>
</evidence>
<dbReference type="PANTHER" id="PTHR30612">
    <property type="entry name" value="SECA INNER MEMBRANE COMPONENT OF SEC PROTEIN SECRETION SYSTEM"/>
    <property type="match status" value="1"/>
</dbReference>
<dbReference type="GO" id="GO:0005524">
    <property type="term" value="F:ATP binding"/>
    <property type="evidence" value="ECO:0007669"/>
    <property type="project" value="InterPro"/>
</dbReference>
<feature type="compositionally biased region" description="Acidic residues" evidence="4">
    <location>
        <begin position="43"/>
        <end position="57"/>
    </location>
</feature>
<feature type="domain" description="Helicase C-terminal" evidence="6">
    <location>
        <begin position="2340"/>
        <end position="2503"/>
    </location>
</feature>
<reference evidence="8" key="1">
    <citation type="submission" date="2021-02" db="EMBL/GenBank/DDBJ databases">
        <authorList>
            <person name="Nowell W R."/>
        </authorList>
    </citation>
    <scope>NUCLEOTIDE SEQUENCE</scope>
</reference>
<dbReference type="SMART" id="SM00957">
    <property type="entry name" value="SecA_DEAD"/>
    <property type="match status" value="1"/>
</dbReference>
<dbReference type="InterPro" id="IPR001650">
    <property type="entry name" value="Helicase_C-like"/>
</dbReference>
<gene>
    <name evidence="8" type="ORF">IZO911_LOCUS23756</name>
    <name evidence="9" type="ORF">KXQ929_LOCUS13486</name>
</gene>
<dbReference type="SUPFAM" id="SSF81767">
    <property type="entry name" value="Pre-protein crosslinking domain of SecA"/>
    <property type="match status" value="1"/>
</dbReference>
<dbReference type="InterPro" id="IPR036670">
    <property type="entry name" value="SecA_X-link_sf"/>
</dbReference>
<dbReference type="GO" id="GO:0016020">
    <property type="term" value="C:membrane"/>
    <property type="evidence" value="ECO:0007669"/>
    <property type="project" value="InterPro"/>
</dbReference>
<evidence type="ECO:0000313" key="10">
    <source>
        <dbReference type="Proteomes" id="UP000663860"/>
    </source>
</evidence>
<dbReference type="InterPro" id="IPR027417">
    <property type="entry name" value="P-loop_NTPase"/>
</dbReference>
<dbReference type="PROSITE" id="PS51194">
    <property type="entry name" value="HELICASE_CTER"/>
    <property type="match status" value="1"/>
</dbReference>
<evidence type="ECO:0000256" key="2">
    <source>
        <dbReference type="ARBA" id="ARBA00022927"/>
    </source>
</evidence>
<dbReference type="GO" id="GO:0006605">
    <property type="term" value="P:protein targeting"/>
    <property type="evidence" value="ECO:0007669"/>
    <property type="project" value="InterPro"/>
</dbReference>
<dbReference type="GO" id="GO:0006886">
    <property type="term" value="P:intracellular protein transport"/>
    <property type="evidence" value="ECO:0007669"/>
    <property type="project" value="InterPro"/>
</dbReference>
<keyword evidence="3" id="KW-0811">Translocation</keyword>
<dbReference type="EMBL" id="CAJNOE010000278">
    <property type="protein sequence ID" value="CAF1114025.1"/>
    <property type="molecule type" value="Genomic_DNA"/>
</dbReference>
<name>A0A814Q3Q2_9BILA</name>
<dbReference type="Gene3D" id="3.90.1440.10">
    <property type="entry name" value="SecA, preprotein cross-linking domain"/>
    <property type="match status" value="1"/>
</dbReference>
<evidence type="ECO:0000256" key="1">
    <source>
        <dbReference type="ARBA" id="ARBA00022490"/>
    </source>
</evidence>
<evidence type="ECO:0000313" key="8">
    <source>
        <dbReference type="EMBL" id="CAF1114025.1"/>
    </source>
</evidence>
<feature type="compositionally biased region" description="Acidic residues" evidence="4">
    <location>
        <begin position="1"/>
        <end position="17"/>
    </location>
</feature>
<feature type="region of interest" description="Disordered" evidence="4">
    <location>
        <begin position="1"/>
        <end position="115"/>
    </location>
</feature>
<dbReference type="InterPro" id="IPR016024">
    <property type="entry name" value="ARM-type_fold"/>
</dbReference>
<evidence type="ECO:0000256" key="3">
    <source>
        <dbReference type="ARBA" id="ARBA00023010"/>
    </source>
</evidence>
<dbReference type="SUPFAM" id="SSF52540">
    <property type="entry name" value="P-loop containing nucleoside triphosphate hydrolases"/>
    <property type="match status" value="2"/>
</dbReference>
<dbReference type="Gene3D" id="1.25.10.10">
    <property type="entry name" value="Leucine-rich Repeat Variant"/>
    <property type="match status" value="1"/>
</dbReference>
<dbReference type="InterPro" id="IPR011115">
    <property type="entry name" value="SecA_DEAD"/>
</dbReference>
<dbReference type="Proteomes" id="UP000663860">
    <property type="component" value="Unassembled WGS sequence"/>
</dbReference>
<dbReference type="InterPro" id="IPR000185">
    <property type="entry name" value="SecA"/>
</dbReference>
<dbReference type="PRINTS" id="PR00906">
    <property type="entry name" value="SECA"/>
</dbReference>
<organism evidence="8 10">
    <name type="scientific">Adineta steineri</name>
    <dbReference type="NCBI Taxonomy" id="433720"/>
    <lineage>
        <taxon>Eukaryota</taxon>
        <taxon>Metazoa</taxon>
        <taxon>Spiralia</taxon>
        <taxon>Gnathifera</taxon>
        <taxon>Rotifera</taxon>
        <taxon>Eurotatoria</taxon>
        <taxon>Bdelloidea</taxon>
        <taxon>Adinetida</taxon>
        <taxon>Adinetidae</taxon>
        <taxon>Adineta</taxon>
    </lineage>
</organism>
<comment type="caution">
    <text evidence="8">The sequence shown here is derived from an EMBL/GenBank/DDBJ whole genome shotgun (WGS) entry which is preliminary data.</text>
</comment>
<dbReference type="PANTHER" id="PTHR30612:SF0">
    <property type="entry name" value="CHLOROPLAST PROTEIN-TRANSPORTING ATPASE"/>
    <property type="match status" value="1"/>
</dbReference>
<dbReference type="SMART" id="SM00958">
    <property type="entry name" value="SecA_PP_bind"/>
    <property type="match status" value="1"/>
</dbReference>
<protein>
    <recommendedName>
        <fullName evidence="11">Protein translocase subunit SecA</fullName>
    </recommendedName>
</protein>
<evidence type="ECO:0000259" key="6">
    <source>
        <dbReference type="PROSITE" id="PS51194"/>
    </source>
</evidence>
<dbReference type="GO" id="GO:0017038">
    <property type="term" value="P:protein import"/>
    <property type="evidence" value="ECO:0007669"/>
    <property type="project" value="InterPro"/>
</dbReference>
<sequence length="4096" mass="470009">MSSDSSEEDGSYDDNDMSGEVRGNDSDEEDSDCKSGSNNQSEGSDDENGSENDSEDENGSKNDSDEEDFDNRNGSNDQSEHEEMNIEDFEDAESSSEAFEDSESSSEDLDNEDENVNRPTHAMSIAIAVAQGTEISSEDYQWIQKTAEESTDDLEKLHCKYILCAQAAEHGGFIEPDYFGNLPELLTTNNVIIRQCIMWAFASILPCKNVLSPLLIRLLCKSLKDETLGWSISYLFRKMSEYEKYTEMITCASWISMSKLLFDLTLSEQVRMTIVFTLNNVYKIRKWTSPVIKQRFEELLQIDGIGTRVLIATVQSLQSMVLSGANLEKETVSKLRYLSNNGDSASLESIQELLDFLDNRRILSHASGYSGSNVKKELVATQNTSVSRSEEESVEPTVKLHSMDHLLNTVGHLGRTFNAESIPIDVCEGHNQAWYRTTWAEVTNLAALAKQGNLKDQDFDYLMKNFRDGPHWGAMIFNTKIAIFEIVAGVFRDAAEVKQAIPGNILDVMIGRLSGTNEKIHRQCAEGLLFVLKNQQSFTEEQMEHIETALKNTNDSIVKQHLIELYALYIIKGHHFKLDLNTISDGLLNKDTCESTSYIFFKAAALEKRSFSNDIMKKLGEVASSKEYDDKARDNCLWAMAYSIKETNDKTTISAHVIDTLGVLLTDTEPSVKKTAAIAICYYANDPNTGISTKILEGLAELLKETDYDLLSNILSVYLRLSKQEKEIPHTAVEKLTPLLYREEYEIRENAIWTLKYIVDNKQEVKLKIIDQIDGCLNDSQFGIRNPAAMVFVNYWTKQMKDNHENFIGLLSARTEKFLSIIFRQVFSLNVQQSSLDLLQIMITKDFVLSETLFHLLECCLYDQEQTISKKSIGILRHYSRKYDLPSTTFICLEHLLTTETPILNEVILILKSVVSNNGYRLSRKAIDILAQLLFKSSEPKEIIILLTHADRNQPLPKSIDELLKQMYYCQILKHSTCSTSLNKATEGLLRSTSEGKLLSNFVLNLIIDQLKLIERRTSLIPILVKAVFNGQTLNKDHHRLTLETIFFEMFDQPSVGLMEIFTHLTRQNQIITDRIIEKLEYYLYEPLTNHFVIEIYQHLIERQKPLSPDLIKTIFEFFHPQQWNNLNDRFKHQLILFYKAIADNRPKEANQNYLPFLLNNHQSIYFRKEICISIRLLVEHHEKLHSKTIDCLINLIHDDNDADLQQIALEILNYIRSTNKDANQDLSKFLDLFQLNEQTDDRTLLQHLKDAMSTIDTLPDNLSIRLSHMLYSCDLQVKKNAALILAKTIPKGKILPQQVLQVIFWTLMDNTINRETLPILLNQNFEKSLPSSTIDDLIYLANHSSDQSIQKYAKEILHQQIKSNPIKIELFFEYLQSTNNIKNEKNFRQTIKFIRAMIIIDKQLSIEKLSFLNDHFFDEEQNEIIDILFLAHRYNISFHQHQKLVKSVEIALQTHPTRKLFELLEIFIENRVILQEKTLATLFDQIVEDEKHHALIVLENVSGYQIIPEKMLMYFIDLISNRSNEMFIAPSFSIIRQQISQGFIIDSMNILERIQFPSIIDITQLEKLDLIQERLRTIETLLFITYFHIDIFQQPIHQWSRNCLCFEIISTCSEVTNDQIIHFYQNLTQLELWKNYDIFDERRDIFLRHLINKQRTQSLSLSTINDILIYAKTSTDRPLTILKSNEIDWLIQMRSCYIEDQLVEQFRPLQYNSSLINHLVQRLTEQEQISAIFISSCLQLMRSANDISTILELFNTYGVTSADMIEVFFQGESPTNFDTLQKKIHLLIVGKTLISHWTGSNKNLSKARILLQRLIEHKWPVSKLLSILTTRAEIKLSADASESLLHLIDVLKILVDYNVDSNISCHLQSILSENEIKCWPSTIYNRVIEHHFGSSSSEKNLDTLLNEIHKFNQHINKEVLLKKYQTIESKYKANSTIISCKEPIKSWSKSTIEDWAKHARRSDSSSESTLFEIIAVMKRAVYLDSNFEPRPIQILAILILLDTTDQRGRILQILTGEGKSTVVSILAAIKALQNQHVDIITSSITLAKRDAQERKSFYDYFNITVAHNNDETSYTSGPKQCYHADVVYGNSSQFQFDLLRHEFSLLNTRTLNKKENLSRHFDAVIIDEVDSMLIDENNTLARLADQLPGMEWLNPLLFGIWRAIDAEVEPESKRDTIIDNIRKLLSDPDSDLKIPTHLTEFVHESIATWVDHAILAKVEYRLDHHYIIKPDETRTKRIMPIDFSNTGVVQPSTTWSDGLHQFLQIKHGLKMTTLTVTTNYLSNIGLFTRYGKNIFGLTGTIGSHDARDLLDRMYHVDTIIIPPFKQKRHIQLQTILTENDDEWLQTIVSETIGNARKQRGILVICETRLDAKTISKQLQRADPTCLVRLYTDNTDAVESNVVGNQIQASEIIVATNLAGRGTDLKTSSIVEQNGGLHVCLTFLPNNLRVEEQAFGRTSRQGQRGTSQMILSRDRTFQQLMINYPEYQNIHKKPFTDPLNLFHDWREQAERIHLERIWRDEIVDIKLKDELFQHFCKLLDQLRQENDNVYRLLSMKEQWGLWLKSMDYITQSRLNLRLFLERQGLKIEDVPQDGHSFFHAIERQLDNKLTNEQIKDQVIELMIGHAEHYSNITDEKRHQATSEALKINLIIYRTDSRSPHIYQREDALHTCHIGYEVGSYYFSIRSDDTDDVTSAAKKTEQQQKSNKQKLFDQFKRVADTTKRFLDQVEEQKQCFNEKLSTKIIDHDLKAGLAKFREKMITEYKKEDFIQNPCYLLMEADTMTNQLSAWTNVTRSCFEVLPWTKKRAFNYKDIIDRLEKAIKLDPVFTFAAQVTLSHFLIDKEKESMKPYKIKAKSYLVRAQEILGRYILPQLHSMQLETKKSNDELIFGDLINQTQLKVEIFQVYQNYLGQAIRTIEDSQKLTDVIIINKDNCNEMTIKKKLYRDEVKTVLDKSTGTISLAFHSLKCHQDLGKHDQALNLLDILSEEHEKVSIRFLDGSKTKIEELKKIISSCNVRLNIEYLDSNEVQPLMKLSNKTIDLKLTATTDDYLKLIQTLNKRVTLANNNCQKKQKKTNKKDRQIAEMDKTMVLITNEQQLSMTTDQALEFLPDNGSSIESILFKSIEIEQVDFIISTVTKPSFTLTYHSLKMEDLTKMIENVHKPFNYEIRNLSKEKAKKLIKKTTDRSFLLIIEDLSIRHARKINEDFKRDEQDVKSNMKRLTEHFTKSELLYEELNAYELLGINLLISIDELDPRSWISATVVVFLGAGQIAGGIWLAAITGGLSISLGISLIGEGLNDIVFGVRGAISRRFSWKDYAIQKGISLAICFASLGFSAVTEAVKGAQAVGVTGVASTIQATRQGTVAIFKNSFRRVGEGAIKGFSSTSWLLACKQVVVTCAETGARELANYFSEAAYQGILCSVKSNIREEIETTARIHLNNKHYQRILHRALAIDLYYGKDEWQNQIEQIAMNILTKNKDQFIETIQSLSKGITNAFLNHSRQLASQSGIVSGSIRTAQLLMTIVPILKGANEIRTLTDSFFAQYKQELQLLEVKIPSIEDLLLHASNEEFSSSTTKDIVQVLTNAKILNTHGFLDARLIQDQDEDETDFSNVASFRQASDELGRTSKDKLLTRLRHIKFQEDQHRCCAEKVLIKMIGAQNHRSLRASIFQKRIVDILTDQVCAIIYGTMVTPMMNYVTSRVIASLSTAIQLKLDPNGTVTEQLMEQGAKRYIHGIANDLVDQYNKGELQFDRNAKQKLDQLEERFEKEGEKPITLNEELALSVKNGKQGGIIELCVMAILTKKPITILQQEMSGEVNNNDGSIKMVYTPPKIDAESGKIIDGHYEAVGGTTAIGDMNDCMYTAILSKTQGQFPSVQEIRTQCAAFILTNPNFICGIHPALSIINQTRSPLRWKELTGEGGAKKVEFKDDDVKTLKGAKEKALEDLKSYVSEQPHVLVSNTAKESIQKLLEDPKELGNFDKLTNGNTGIVQIDYDISVQKSEEKLEEAFKIHLSVNADPPNQKLNQRAHFGTNMWTNIENKRITTHKFFPKWVLQSRRPKKKNDPQPNQEVKEYTLIIPTGETVTYTKTIWQYPPPW</sequence>
<dbReference type="InterPro" id="IPR014001">
    <property type="entry name" value="Helicase_ATP-bd"/>
</dbReference>
<evidence type="ECO:0000313" key="9">
    <source>
        <dbReference type="EMBL" id="CAF3738143.1"/>
    </source>
</evidence>
<dbReference type="SUPFAM" id="SSF48371">
    <property type="entry name" value="ARM repeat"/>
    <property type="match status" value="2"/>
</dbReference>
<dbReference type="Gene3D" id="3.90.70.80">
    <property type="match status" value="1"/>
</dbReference>
<dbReference type="InterPro" id="IPR011130">
    <property type="entry name" value="SecA_preprotein_X-link_dom"/>
</dbReference>
<dbReference type="EMBL" id="CAJOBB010000722">
    <property type="protein sequence ID" value="CAF3738143.1"/>
    <property type="molecule type" value="Genomic_DNA"/>
</dbReference>
<dbReference type="Pfam" id="PF07517">
    <property type="entry name" value="SecA_DEAD"/>
    <property type="match status" value="1"/>
</dbReference>
<feature type="compositionally biased region" description="Acidic residues" evidence="4">
    <location>
        <begin position="85"/>
        <end position="114"/>
    </location>
</feature>
<dbReference type="InterPro" id="IPR011989">
    <property type="entry name" value="ARM-like"/>
</dbReference>
<keyword evidence="2" id="KW-0813">Transport</keyword>
<evidence type="ECO:0000259" key="7">
    <source>
        <dbReference type="PROSITE" id="PS51196"/>
    </source>
</evidence>